<evidence type="ECO:0000256" key="7">
    <source>
        <dbReference type="ARBA" id="ARBA00023134"/>
    </source>
</evidence>
<evidence type="ECO:0000259" key="13">
    <source>
        <dbReference type="PROSITE" id="PS52045"/>
    </source>
</evidence>
<keyword evidence="2" id="KW-0493">Microtubule</keyword>
<feature type="compositionally biased region" description="Basic and acidic residues" evidence="9">
    <location>
        <begin position="635"/>
        <end position="646"/>
    </location>
</feature>
<evidence type="ECO:0000256" key="1">
    <source>
        <dbReference type="ARBA" id="ARBA00011980"/>
    </source>
</evidence>
<dbReference type="EC" id="3.6.5.5" evidence="1"/>
<evidence type="ECO:0000256" key="4">
    <source>
        <dbReference type="ARBA" id="ARBA00022741"/>
    </source>
</evidence>
<dbReference type="InterPro" id="IPR002182">
    <property type="entry name" value="NB-ARC"/>
</dbReference>
<dbReference type="InterPro" id="IPR022812">
    <property type="entry name" value="Dynamin"/>
</dbReference>
<keyword evidence="5" id="KW-0378">Hydrolase</keyword>
<keyword evidence="15" id="KW-1185">Reference proteome</keyword>
<feature type="domain" description="Dynamin-type G" evidence="12">
    <location>
        <begin position="35"/>
        <end position="304"/>
    </location>
</feature>
<dbReference type="InterPro" id="IPR019762">
    <property type="entry name" value="Dynamin_GTPase_CS"/>
</dbReference>
<dbReference type="InterPro" id="IPR041118">
    <property type="entry name" value="Rx_N"/>
</dbReference>
<feature type="region of interest" description="Disordered" evidence="9">
    <location>
        <begin position="865"/>
        <end position="911"/>
    </location>
</feature>
<dbReference type="InterPro" id="IPR004314">
    <property type="entry name" value="Neprosin"/>
</dbReference>
<dbReference type="InterPro" id="IPR011993">
    <property type="entry name" value="PH-like_dom_sf"/>
</dbReference>
<dbReference type="InterPro" id="IPR045063">
    <property type="entry name" value="Dynamin_N"/>
</dbReference>
<feature type="domain" description="Neprosin PEP catalytic" evidence="13">
    <location>
        <begin position="1646"/>
        <end position="1889"/>
    </location>
</feature>
<dbReference type="Pfam" id="PF23559">
    <property type="entry name" value="WHD_DRP"/>
    <property type="match status" value="1"/>
</dbReference>
<dbReference type="PROSITE" id="PS50003">
    <property type="entry name" value="PH_DOMAIN"/>
    <property type="match status" value="1"/>
</dbReference>
<dbReference type="SUPFAM" id="SSF52540">
    <property type="entry name" value="P-loop containing nucleoside triphosphate hydrolases"/>
    <property type="match status" value="2"/>
</dbReference>
<feature type="region of interest" description="Disordered" evidence="9">
    <location>
        <begin position="830"/>
        <end position="851"/>
    </location>
</feature>
<dbReference type="CDD" id="cd08771">
    <property type="entry name" value="DLP_1"/>
    <property type="match status" value="1"/>
</dbReference>
<dbReference type="Pfam" id="PF00350">
    <property type="entry name" value="Dynamin_N"/>
    <property type="match status" value="1"/>
</dbReference>
<organism evidence="14 15">
    <name type="scientific">Brassica napus</name>
    <name type="common">Rape</name>
    <dbReference type="NCBI Taxonomy" id="3708"/>
    <lineage>
        <taxon>Eukaryota</taxon>
        <taxon>Viridiplantae</taxon>
        <taxon>Streptophyta</taxon>
        <taxon>Embryophyta</taxon>
        <taxon>Tracheophyta</taxon>
        <taxon>Spermatophyta</taxon>
        <taxon>Magnoliopsida</taxon>
        <taxon>eudicotyledons</taxon>
        <taxon>Gunneridae</taxon>
        <taxon>Pentapetalae</taxon>
        <taxon>rosids</taxon>
        <taxon>malvids</taxon>
        <taxon>Brassicales</taxon>
        <taxon>Brassicaceae</taxon>
        <taxon>Brassiceae</taxon>
        <taxon>Brassica</taxon>
    </lineage>
</organism>
<evidence type="ECO:0000313" key="15">
    <source>
        <dbReference type="Proteomes" id="UP000824890"/>
    </source>
</evidence>
<evidence type="ECO:0000256" key="8">
    <source>
        <dbReference type="ARBA" id="ARBA00023175"/>
    </source>
</evidence>
<evidence type="ECO:0000256" key="3">
    <source>
        <dbReference type="ARBA" id="ARBA00022737"/>
    </source>
</evidence>
<dbReference type="InterPro" id="IPR030381">
    <property type="entry name" value="G_DYNAMIN_dom"/>
</dbReference>
<evidence type="ECO:0000259" key="11">
    <source>
        <dbReference type="PROSITE" id="PS51388"/>
    </source>
</evidence>
<feature type="compositionally biased region" description="Low complexity" evidence="9">
    <location>
        <begin position="887"/>
        <end position="897"/>
    </location>
</feature>
<dbReference type="InterPro" id="IPR036388">
    <property type="entry name" value="WH-like_DNA-bd_sf"/>
</dbReference>
<feature type="compositionally biased region" description="Polar residues" evidence="9">
    <location>
        <begin position="524"/>
        <end position="536"/>
    </location>
</feature>
<evidence type="ECO:0000256" key="9">
    <source>
        <dbReference type="SAM" id="MobiDB-lite"/>
    </source>
</evidence>
<sequence length="1889" mass="209679">MEAIDELSQLSDSMKQAASLLADEDPDETSSSRRPATFLNVVALGNVGAGKSAVLNSLIGHAILPTGENGATRAPIIVDLSRESSLSSKAIILQIDSKSQQVSATALRHNLQDRLGKAAPGKNRDEIYLKIRTSTAPPLKLVDLPGLDQRIVDDSMIAEYAQHNDAILLVIIPANQASEISSSRALKIAKEHDPESTRTVGIIGKIDQAEGNAKALAAVLALLSNQGPPKTTDIPWVALIGQSVSIASAAQSGSGENSLETAWRAESESLNKTLTGAPQSKLGRNALVETLASQIRSRMKLRLPNILSGLQGKSQMVQNELARLGEQLVDSAEGTRAIALELCREFEEKFLLHLAGGEGSGWKVVASFEGNFPNRIKQLPLDRHFDLNNVKRVVLEADGYQPYLISPEKGLRSLIKIVLEMAKDPARLCVDEVHRVLVDIVSASANATPGLGRYPPFKREVVAIASAALDGFKNEAKKMVVALVDMERAFVPPQHFIRLVQRRMERQRREDELKGRSSKKGQDAEQSLLSRASSPQPDGPIAGGSMKSMKDKPSPQDKETPEVSGLKTAGPEGEITAGYLMKKSAKTNGWSRRWFVLNEKTGKLGYTKKQEERNFRGTITLEECTIEEIPEEEVEKSKSSKDKKANGPDSKGPGLVFKITCKVPYKTVLKAHNALVLKAESVVDKNEWINKLQKVIQARGGQVGNVSMRQSFSDGSLDKMVRKPADPEEELRWMSQEVRGYVEAVLNSLAANVPKAVVLCQVEKSKEDMLNQLYSSISAIGNERIESLIQEDQNVKRRRERYQKQSSLLSTLTRQLSIHDNRAAAASSWFDNGATESSPRTSGGSSGDDWMNAFNSAANGASDSLSRYGSGGHSRRYSDPAQNGDASSSSSGSNRRSTPNRLPPAPPQSGNMAEAVVSFGVEKLWELLSRESERLTGTDEQVAGLKRQLGRLQSLLKDAYAKKHESERVRNFLENVKDIVYDAEDIIESFLLKEFGGKEKAIKKRVKRLACFLVDRRKFALDIEAITKRISEEIEGMQSFGLQQIINGGPSLPLQDREREIRQTFSKSSENDLVGVEQSVEELVSHLVGNDSVQVVSISGMGGIGKTTLARQVFHHDTVRRGFDGFAWVCVSQQFTRKYVWLRILQDLRPHDEDIMKMDEHTLQGEVFGLLETGRYLVVLDDVWKEEDWDRIKPVFPQKRALVSILQVGGCYLLLAMRALDYMQIQQVLPLNQEPLITPEESWELCERILFPWRAQNGLRLDEEKEVMGKEMITYCGGLPLAIKVLGGLLAKKHTVAEWKRVHDNIGAQIVGKSGLNYNNPSSVFRVLSLSYEDLPMKLKHCFLYLAHFPEDYKIEVKTLFNYWAAEGIITSLYDGSSTIQDSGEGYLEELARRNMVIVEESCLSSRMERCQMHDMMREVCLFKAKEESFLQLVKVPTSTFTINAESPCRSRRLVVHSGDALDMLGHKNNLKARSVLVFGAEDNCWKLPCFGNLPLLRVLDLSYVQFKGGKLPPSIGEIVHLRFLSLYEANVSHLPSSLRNLKLLLCLNLSVADMLHLVHVPNVLKETQELRYLLLPRSMHDKTKLELGGLVNLESLTNFSTKHSSVTDLLRMTKLRALSVRFTGGCTFQTLSSSLHKLRNLETLSVHDRQKTRAADNHGGGDIVLDFIHLKDLTLSMHMPRFLDQYRFPPHLAHIWLIGCRMEEDPTPILEKLLHLKSADTYNQTGCYNLRCGGFVQTSKKILVGGAITQTSISGGTQVELTIRIWKDQKLGSWWLGIIMGHGSLEPVGYWPALLFTLQTDFAEKVEWGGEIVNGHSLGRNTSTQMGSGCLSCGIGKAAYMSNLQIALSEKNFEPVEDLALAATSPDYRAKKLNNTFFYYGGPEQILC</sequence>
<dbReference type="InterPro" id="IPR001849">
    <property type="entry name" value="PH_domain"/>
</dbReference>
<dbReference type="InterPro" id="IPR027417">
    <property type="entry name" value="P-loop_NTPase"/>
</dbReference>
<dbReference type="Gene3D" id="3.80.10.10">
    <property type="entry name" value="Ribonuclease Inhibitor"/>
    <property type="match status" value="1"/>
</dbReference>
<dbReference type="PROSITE" id="PS51718">
    <property type="entry name" value="G_DYNAMIN_2"/>
    <property type="match status" value="1"/>
</dbReference>
<dbReference type="Gene3D" id="2.30.29.30">
    <property type="entry name" value="Pleckstrin-homology domain (PH domain)/Phosphotyrosine-binding domain (PTB)"/>
    <property type="match status" value="1"/>
</dbReference>
<keyword evidence="4" id="KW-0547">Nucleotide-binding</keyword>
<dbReference type="InterPro" id="IPR001401">
    <property type="entry name" value="Dynamin_GTPase"/>
</dbReference>
<evidence type="ECO:0000259" key="12">
    <source>
        <dbReference type="PROSITE" id="PS51718"/>
    </source>
</evidence>
<dbReference type="InterPro" id="IPR032675">
    <property type="entry name" value="LRR_dom_sf"/>
</dbReference>
<dbReference type="EMBL" id="JAGKQM010000008">
    <property type="protein sequence ID" value="KAH0916600.1"/>
    <property type="molecule type" value="Genomic_DNA"/>
</dbReference>
<dbReference type="Proteomes" id="UP000824890">
    <property type="component" value="Unassembled WGS sequence"/>
</dbReference>
<feature type="region of interest" description="Disordered" evidence="9">
    <location>
        <begin position="630"/>
        <end position="649"/>
    </location>
</feature>
<evidence type="ECO:0000259" key="10">
    <source>
        <dbReference type="PROSITE" id="PS50003"/>
    </source>
</evidence>
<dbReference type="Gene3D" id="1.10.10.10">
    <property type="entry name" value="Winged helix-like DNA-binding domain superfamily/Winged helix DNA-binding domain"/>
    <property type="match status" value="1"/>
</dbReference>
<dbReference type="Pfam" id="PF01031">
    <property type="entry name" value="Dynamin_M"/>
    <property type="match status" value="1"/>
</dbReference>
<dbReference type="Pfam" id="PF03080">
    <property type="entry name" value="Neprosin"/>
    <property type="match status" value="1"/>
</dbReference>
<accession>A0ABQ8CJQ0</accession>
<keyword evidence="6" id="KW-0611">Plant defense</keyword>
<dbReference type="CDD" id="cd14798">
    <property type="entry name" value="RX-CC_like"/>
    <property type="match status" value="1"/>
</dbReference>
<feature type="compositionally biased region" description="Basic and acidic residues" evidence="9">
    <location>
        <begin position="508"/>
        <end position="523"/>
    </location>
</feature>
<dbReference type="PROSITE" id="PS00410">
    <property type="entry name" value="G_DYNAMIN_1"/>
    <property type="match status" value="1"/>
</dbReference>
<dbReference type="InterPro" id="IPR042197">
    <property type="entry name" value="Apaf_helical"/>
</dbReference>
<dbReference type="PANTHER" id="PTHR11566">
    <property type="entry name" value="DYNAMIN"/>
    <property type="match status" value="1"/>
</dbReference>
<dbReference type="InterPro" id="IPR038005">
    <property type="entry name" value="RX-like_CC"/>
</dbReference>
<dbReference type="PANTHER" id="PTHR11566:SF194">
    <property type="entry name" value="DYNAMIN GTPASE"/>
    <property type="match status" value="1"/>
</dbReference>
<feature type="region of interest" description="Disordered" evidence="9">
    <location>
        <begin position="508"/>
        <end position="571"/>
    </location>
</feature>
<dbReference type="SUPFAM" id="SSF52058">
    <property type="entry name" value="L domain-like"/>
    <property type="match status" value="1"/>
</dbReference>
<name>A0ABQ8CJQ0_BRANA</name>
<dbReference type="Pfam" id="PF23598">
    <property type="entry name" value="LRR_14"/>
    <property type="match status" value="1"/>
</dbReference>
<dbReference type="PROSITE" id="PS52045">
    <property type="entry name" value="NEPROSIN_PEP_CD"/>
    <property type="match status" value="1"/>
</dbReference>
<evidence type="ECO:0000256" key="6">
    <source>
        <dbReference type="ARBA" id="ARBA00022821"/>
    </source>
</evidence>
<dbReference type="Gene3D" id="1.20.120.1240">
    <property type="entry name" value="Dynamin, middle domain"/>
    <property type="match status" value="1"/>
</dbReference>
<dbReference type="Pfam" id="PF18052">
    <property type="entry name" value="Rx_N"/>
    <property type="match status" value="1"/>
</dbReference>
<feature type="domain" description="PH" evidence="10">
    <location>
        <begin position="573"/>
        <end position="697"/>
    </location>
</feature>
<dbReference type="Pfam" id="PF00169">
    <property type="entry name" value="PH"/>
    <property type="match status" value="1"/>
</dbReference>
<gene>
    <name evidence="14" type="ORF">HID58_031046</name>
</gene>
<keyword evidence="7" id="KW-0342">GTP-binding</keyword>
<dbReference type="Gene3D" id="1.10.8.430">
    <property type="entry name" value="Helical domain of apoptotic protease-activating factors"/>
    <property type="match status" value="1"/>
</dbReference>
<dbReference type="Pfam" id="PF00931">
    <property type="entry name" value="NB-ARC"/>
    <property type="match status" value="1"/>
</dbReference>
<reference evidence="14 15" key="1">
    <citation type="submission" date="2021-05" db="EMBL/GenBank/DDBJ databases">
        <title>Genome Assembly of Synthetic Allotetraploid Brassica napus Reveals Homoeologous Exchanges between Subgenomes.</title>
        <authorList>
            <person name="Davis J.T."/>
        </authorList>
    </citation>
    <scope>NUCLEOTIDE SEQUENCE [LARGE SCALE GENOMIC DNA]</scope>
    <source>
        <strain evidence="15">cv. Da-Ae</strain>
        <tissue evidence="14">Seedling</tissue>
    </source>
</reference>
<dbReference type="PRINTS" id="PR00364">
    <property type="entry name" value="DISEASERSIST"/>
</dbReference>
<dbReference type="Pfam" id="PF02212">
    <property type="entry name" value="GED"/>
    <property type="match status" value="1"/>
</dbReference>
<dbReference type="SMART" id="SM00233">
    <property type="entry name" value="PH"/>
    <property type="match status" value="1"/>
</dbReference>
<dbReference type="InterPro" id="IPR020850">
    <property type="entry name" value="GED_dom"/>
</dbReference>
<dbReference type="SUPFAM" id="SSF50729">
    <property type="entry name" value="PH domain-like"/>
    <property type="match status" value="1"/>
</dbReference>
<keyword evidence="8" id="KW-0505">Motor protein</keyword>
<dbReference type="InterPro" id="IPR000375">
    <property type="entry name" value="Dynamin_stalk"/>
</dbReference>
<feature type="domain" description="GED" evidence="11">
    <location>
        <begin position="731"/>
        <end position="824"/>
    </location>
</feature>
<dbReference type="Gene3D" id="1.20.5.4130">
    <property type="match status" value="1"/>
</dbReference>
<dbReference type="InterPro" id="IPR003130">
    <property type="entry name" value="GED"/>
</dbReference>
<dbReference type="InterPro" id="IPR055414">
    <property type="entry name" value="LRR_R13L4/SHOC2-like"/>
</dbReference>
<dbReference type="PROSITE" id="PS51388">
    <property type="entry name" value="GED"/>
    <property type="match status" value="1"/>
</dbReference>
<evidence type="ECO:0000256" key="2">
    <source>
        <dbReference type="ARBA" id="ARBA00022701"/>
    </source>
</evidence>
<comment type="caution">
    <text evidence="14">The sequence shown here is derived from an EMBL/GenBank/DDBJ whole genome shotgun (WGS) entry which is preliminary data.</text>
</comment>
<protein>
    <recommendedName>
        <fullName evidence="1">dynamin GTPase</fullName>
        <ecNumber evidence="1">3.6.5.5</ecNumber>
    </recommendedName>
</protein>
<keyword evidence="3" id="KW-0677">Repeat</keyword>
<proteinExistence type="predicted"/>
<evidence type="ECO:0000313" key="14">
    <source>
        <dbReference type="EMBL" id="KAH0916600.1"/>
    </source>
</evidence>
<feature type="compositionally biased region" description="Polar residues" evidence="9">
    <location>
        <begin position="834"/>
        <end position="843"/>
    </location>
</feature>
<dbReference type="SMART" id="SM00053">
    <property type="entry name" value="DYNc"/>
    <property type="match status" value="1"/>
</dbReference>
<evidence type="ECO:0000256" key="5">
    <source>
        <dbReference type="ARBA" id="ARBA00022801"/>
    </source>
</evidence>
<feature type="compositionally biased region" description="Basic and acidic residues" evidence="9">
    <location>
        <begin position="548"/>
        <end position="561"/>
    </location>
</feature>
<dbReference type="Gene3D" id="3.40.50.300">
    <property type="entry name" value="P-loop containing nucleotide triphosphate hydrolases"/>
    <property type="match status" value="2"/>
</dbReference>
<dbReference type="InterPro" id="IPR058922">
    <property type="entry name" value="WHD_DRP"/>
</dbReference>